<keyword evidence="3" id="KW-1185">Reference proteome</keyword>
<reference evidence="2 3" key="1">
    <citation type="submission" date="2017-03" db="EMBL/GenBank/DDBJ databases">
        <authorList>
            <person name="Afonso C.L."/>
            <person name="Miller P.J."/>
            <person name="Scott M.A."/>
            <person name="Spackman E."/>
            <person name="Goraichik I."/>
            <person name="Dimitrov K.M."/>
            <person name="Suarez D.L."/>
            <person name="Swayne D.E."/>
        </authorList>
    </citation>
    <scope>NUCLEOTIDE SEQUENCE [LARGE SCALE GENOMIC DNA]</scope>
    <source>
        <strain evidence="2 3">CECT 7680</strain>
    </source>
</reference>
<proteinExistence type="predicted"/>
<dbReference type="AlphaFoldDB" id="A0A1Y5STL2"/>
<evidence type="ECO:0000256" key="1">
    <source>
        <dbReference type="SAM" id="MobiDB-lite"/>
    </source>
</evidence>
<accession>A0A1Y5STL2</accession>
<gene>
    <name evidence="2" type="ORF">PSA7680_02476</name>
</gene>
<sequence length="72" mass="7530">MMAASPFLAQIATPQPDGRRGEGAGTHAAQGGYPPASWPVEETEVGLQYVIPGCERRESARPARQSVEGGHG</sequence>
<name>A0A1Y5STL2_9RHOB</name>
<organism evidence="2 3">
    <name type="scientific">Pseudoruegeria aquimaris</name>
    <dbReference type="NCBI Taxonomy" id="393663"/>
    <lineage>
        <taxon>Bacteria</taxon>
        <taxon>Pseudomonadati</taxon>
        <taxon>Pseudomonadota</taxon>
        <taxon>Alphaproteobacteria</taxon>
        <taxon>Rhodobacterales</taxon>
        <taxon>Roseobacteraceae</taxon>
        <taxon>Pseudoruegeria</taxon>
    </lineage>
</organism>
<protein>
    <submittedName>
        <fullName evidence="2">Uncharacterized protein</fullName>
    </submittedName>
</protein>
<evidence type="ECO:0000313" key="2">
    <source>
        <dbReference type="EMBL" id="SLN48113.1"/>
    </source>
</evidence>
<feature type="region of interest" description="Disordered" evidence="1">
    <location>
        <begin position="1"/>
        <end position="39"/>
    </location>
</feature>
<dbReference type="EMBL" id="FWFQ01000017">
    <property type="protein sequence ID" value="SLN48113.1"/>
    <property type="molecule type" value="Genomic_DNA"/>
</dbReference>
<dbReference type="Proteomes" id="UP000193409">
    <property type="component" value="Unassembled WGS sequence"/>
</dbReference>
<evidence type="ECO:0000313" key="3">
    <source>
        <dbReference type="Proteomes" id="UP000193409"/>
    </source>
</evidence>